<protein>
    <submittedName>
        <fullName evidence="1">Uncharacterized protein</fullName>
    </submittedName>
</protein>
<proteinExistence type="predicted"/>
<evidence type="ECO:0000313" key="1">
    <source>
        <dbReference type="EMBL" id="KAK3676905.1"/>
    </source>
</evidence>
<reference evidence="1" key="1">
    <citation type="submission" date="2023-07" db="EMBL/GenBank/DDBJ databases">
        <title>Black Yeasts Isolated from many extreme environments.</title>
        <authorList>
            <person name="Coleine C."/>
            <person name="Stajich J.E."/>
            <person name="Selbmann L."/>
        </authorList>
    </citation>
    <scope>NUCLEOTIDE SEQUENCE</scope>
    <source>
        <strain evidence="1">CCFEE 5485</strain>
    </source>
</reference>
<comment type="caution">
    <text evidence="1">The sequence shown here is derived from an EMBL/GenBank/DDBJ whole genome shotgun (WGS) entry which is preliminary data.</text>
</comment>
<gene>
    <name evidence="1" type="ORF">LTR78_003109</name>
</gene>
<organism evidence="1 2">
    <name type="scientific">Recurvomyces mirabilis</name>
    <dbReference type="NCBI Taxonomy" id="574656"/>
    <lineage>
        <taxon>Eukaryota</taxon>
        <taxon>Fungi</taxon>
        <taxon>Dikarya</taxon>
        <taxon>Ascomycota</taxon>
        <taxon>Pezizomycotina</taxon>
        <taxon>Dothideomycetes</taxon>
        <taxon>Dothideomycetidae</taxon>
        <taxon>Mycosphaerellales</taxon>
        <taxon>Teratosphaeriaceae</taxon>
        <taxon>Recurvomyces</taxon>
    </lineage>
</organism>
<dbReference type="AlphaFoldDB" id="A0AAE0WRV9"/>
<dbReference type="Proteomes" id="UP001274830">
    <property type="component" value="Unassembled WGS sequence"/>
</dbReference>
<accession>A0AAE0WRV9</accession>
<dbReference type="EMBL" id="JAUTXT010000008">
    <property type="protein sequence ID" value="KAK3676905.1"/>
    <property type="molecule type" value="Genomic_DNA"/>
</dbReference>
<evidence type="ECO:0000313" key="2">
    <source>
        <dbReference type="Proteomes" id="UP001274830"/>
    </source>
</evidence>
<sequence length="218" mass="25407">MVVQQHGQMKTRSSLSSYRLERLYFPCCDRPQDRREAVFRYCSNSYLVGKKDAYRGKRRPCKEFKRPSEKCCARMLRARTVEVNILRKRVKSASSWLRGLLAPVDCLRGIRRYKVNVLERRRQMAEYQLNAGCENCSRLRAEWCEGRAGGLGQEDVEEKEVTEAEDNGVQVPRAEGLVRIGMGERHHAYWICPCDSCEVARNREREIREAVDDDLEIV</sequence>
<name>A0AAE0WRV9_9PEZI</name>
<keyword evidence="2" id="KW-1185">Reference proteome</keyword>